<dbReference type="RefSeq" id="XP_040722146.1">
    <property type="nucleotide sequence ID" value="XM_040870201.1"/>
</dbReference>
<dbReference type="GO" id="GO:0019171">
    <property type="term" value="F:(3R)-hydroxyacyl-[acyl-carrier-protein] dehydratase activity"/>
    <property type="evidence" value="ECO:0007669"/>
    <property type="project" value="TreeGrafter"/>
</dbReference>
<dbReference type="STRING" id="56484.A0A1Y2ETF2"/>
<dbReference type="SUPFAM" id="SSF54637">
    <property type="entry name" value="Thioesterase/thiol ester dehydrase-isomerase"/>
    <property type="match status" value="1"/>
</dbReference>
<evidence type="ECO:0008006" key="3">
    <source>
        <dbReference type="Google" id="ProtNLM"/>
    </source>
</evidence>
<dbReference type="OrthoDB" id="3257538at2759"/>
<dbReference type="EMBL" id="MCFI01000028">
    <property type="protein sequence ID" value="ORY74840.1"/>
    <property type="molecule type" value="Genomic_DNA"/>
</dbReference>
<gene>
    <name evidence="1" type="ORF">BCR37DRAFT_384261</name>
</gene>
<comment type="caution">
    <text evidence="1">The sequence shown here is derived from an EMBL/GenBank/DDBJ whole genome shotgun (WGS) entry which is preliminary data.</text>
</comment>
<dbReference type="InterPro" id="IPR029069">
    <property type="entry name" value="HotDog_dom_sf"/>
</dbReference>
<name>A0A1Y2ETF2_PROLT</name>
<dbReference type="AlphaFoldDB" id="A0A1Y2ETF2"/>
<dbReference type="PANTHER" id="PTHR28152">
    <property type="entry name" value="HYDROXYACYL-THIOESTER DEHYDRATASE TYPE 2, MITOCHONDRIAL"/>
    <property type="match status" value="1"/>
</dbReference>
<sequence length="230" mass="25240">MAVIQHSMLAAASQDACGQVDASIGKSTILCVLDKLSLRLQVCLLYWTTWLTPGLDSATAKITKSGQPMIVVTAKKEYHNESGLALTERRQWLFREASELSNSASPAKPSIKEAAAGVPIGELTASEVLLFRFSALTFNAHRIHYDKEHTIHKEGHPEVVVHAPLNVLLLANAFRHHSKTSTELTGMHYRAQSPVYARQPYSVLLDGNTIRAVHQDSQKVIMSASMQQSG</sequence>
<evidence type="ECO:0000313" key="1">
    <source>
        <dbReference type="EMBL" id="ORY74840.1"/>
    </source>
</evidence>
<dbReference type="PANTHER" id="PTHR28152:SF2">
    <property type="entry name" value="N-TERMINAL OF MAOC-LIKE DEHYDRATASE DOMAIN-CONTAINING PROTEIN"/>
    <property type="match status" value="1"/>
</dbReference>
<organism evidence="1 2">
    <name type="scientific">Protomyces lactucae-debilis</name>
    <dbReference type="NCBI Taxonomy" id="2754530"/>
    <lineage>
        <taxon>Eukaryota</taxon>
        <taxon>Fungi</taxon>
        <taxon>Dikarya</taxon>
        <taxon>Ascomycota</taxon>
        <taxon>Taphrinomycotina</taxon>
        <taxon>Taphrinomycetes</taxon>
        <taxon>Taphrinales</taxon>
        <taxon>Protomycetaceae</taxon>
        <taxon>Protomyces</taxon>
    </lineage>
</organism>
<proteinExistence type="predicted"/>
<dbReference type="GeneID" id="63786800"/>
<reference evidence="1 2" key="1">
    <citation type="submission" date="2016-07" db="EMBL/GenBank/DDBJ databases">
        <title>Pervasive Adenine N6-methylation of Active Genes in Fungi.</title>
        <authorList>
            <consortium name="DOE Joint Genome Institute"/>
            <person name="Mondo S.J."/>
            <person name="Dannebaum R.O."/>
            <person name="Kuo R.C."/>
            <person name="Labutti K."/>
            <person name="Haridas S."/>
            <person name="Kuo A."/>
            <person name="Salamov A."/>
            <person name="Ahrendt S.R."/>
            <person name="Lipzen A."/>
            <person name="Sullivan W."/>
            <person name="Andreopoulos W.B."/>
            <person name="Clum A."/>
            <person name="Lindquist E."/>
            <person name="Daum C."/>
            <person name="Ramamoorthy G.K."/>
            <person name="Gryganskyi A."/>
            <person name="Culley D."/>
            <person name="Magnuson J.K."/>
            <person name="James T.Y."/>
            <person name="O'Malley M.A."/>
            <person name="Stajich J.E."/>
            <person name="Spatafora J.W."/>
            <person name="Visel A."/>
            <person name="Grigoriev I.V."/>
        </authorList>
    </citation>
    <scope>NUCLEOTIDE SEQUENCE [LARGE SCALE GENOMIC DNA]</scope>
    <source>
        <strain evidence="1 2">12-1054</strain>
    </source>
</reference>
<dbReference type="Gene3D" id="3.10.129.10">
    <property type="entry name" value="Hotdog Thioesterase"/>
    <property type="match status" value="1"/>
</dbReference>
<dbReference type="Proteomes" id="UP000193685">
    <property type="component" value="Unassembled WGS sequence"/>
</dbReference>
<keyword evidence="2" id="KW-1185">Reference proteome</keyword>
<protein>
    <recommendedName>
        <fullName evidence="3">N-terminal of MaoC-like dehydratase domain-containing protein</fullName>
    </recommendedName>
</protein>
<dbReference type="InterPro" id="IPR052741">
    <property type="entry name" value="Mitochondrial_HTD2"/>
</dbReference>
<dbReference type="GO" id="GO:0005739">
    <property type="term" value="C:mitochondrion"/>
    <property type="evidence" value="ECO:0007669"/>
    <property type="project" value="TreeGrafter"/>
</dbReference>
<evidence type="ECO:0000313" key="2">
    <source>
        <dbReference type="Proteomes" id="UP000193685"/>
    </source>
</evidence>
<accession>A0A1Y2ETF2</accession>